<dbReference type="Proteomes" id="UP000008142">
    <property type="component" value="Unassembled WGS sequence"/>
</dbReference>
<dbReference type="EMBL" id="DS990639">
    <property type="protein sequence ID" value="EGC45635.1"/>
    <property type="molecule type" value="Genomic_DNA"/>
</dbReference>
<evidence type="ECO:0000313" key="1">
    <source>
        <dbReference type="EMBL" id="EGC45635.1"/>
    </source>
</evidence>
<sequence>MSANKVSEESLSSWDKAKPAFTQTLRIEASNACGAMGTIRRCAVIISSEQDSPMNLVIIYYAPKKLLWAYRDCKKEWVGDWQLSQSLAVACRHIGNSGIVSGRSCGSSVTVQTFRSNDPAEKEHLEPLHIPTTCAPI</sequence>
<organism evidence="2">
    <name type="scientific">Ajellomyces capsulatus (strain H88)</name>
    <name type="common">Darling's disease fungus</name>
    <name type="synonym">Histoplasma capsulatum</name>
    <dbReference type="NCBI Taxonomy" id="544711"/>
    <lineage>
        <taxon>Eukaryota</taxon>
        <taxon>Fungi</taxon>
        <taxon>Dikarya</taxon>
        <taxon>Ascomycota</taxon>
        <taxon>Pezizomycotina</taxon>
        <taxon>Eurotiomycetes</taxon>
        <taxon>Eurotiomycetidae</taxon>
        <taxon>Onygenales</taxon>
        <taxon>Ajellomycetaceae</taxon>
        <taxon>Histoplasma</taxon>
    </lineage>
</organism>
<dbReference type="HOGENOM" id="CLU_1864550_0_0_1"/>
<reference evidence="2" key="1">
    <citation type="submission" date="2008-07" db="EMBL/GenBank/DDBJ databases">
        <title>Annotation of Ajellomyces capsulatus strain H88.</title>
        <authorList>
            <person name="Champion M."/>
            <person name="Cuomo C."/>
            <person name="Ma L.-J."/>
            <person name="Henn M.R."/>
            <person name="Sil A."/>
            <person name="Goldman B."/>
            <person name="Young S.K."/>
            <person name="Kodira C.D."/>
            <person name="Zeng Q."/>
            <person name="Koehrsen M."/>
            <person name="Alvarado L."/>
            <person name="Berlin A."/>
            <person name="Borenstein D."/>
            <person name="Chen Z."/>
            <person name="Engels R."/>
            <person name="Freedman E."/>
            <person name="Gellesch M."/>
            <person name="Goldberg J."/>
            <person name="Griggs A."/>
            <person name="Gujja S."/>
            <person name="Heiman D."/>
            <person name="Hepburn T."/>
            <person name="Howarth C."/>
            <person name="Jen D."/>
            <person name="Larson L."/>
            <person name="Lewis B."/>
            <person name="Mehta T."/>
            <person name="Park D."/>
            <person name="Pearson M."/>
            <person name="Roberts A."/>
            <person name="Saif S."/>
            <person name="Shea T."/>
            <person name="Shenoy N."/>
            <person name="Sisk P."/>
            <person name="Stolte C."/>
            <person name="Sykes S."/>
            <person name="Walk T."/>
            <person name="White J."/>
            <person name="Yandava C."/>
            <person name="Klein B."/>
            <person name="McEwen J.G."/>
            <person name="Puccia R."/>
            <person name="Goldman G.H."/>
            <person name="Felipe M.S."/>
            <person name="Nino-Vega G."/>
            <person name="San-Blas G."/>
            <person name="Taylor J."/>
            <person name="Mendoza L."/>
            <person name="Galagan J."/>
            <person name="Nusbaum C."/>
            <person name="Birren B."/>
        </authorList>
    </citation>
    <scope>NUCLEOTIDE SEQUENCE [LARGE SCALE GENOMIC DNA]</scope>
    <source>
        <strain evidence="2">H88</strain>
    </source>
</reference>
<accession>F0UIT2</accession>
<evidence type="ECO:0000313" key="2">
    <source>
        <dbReference type="Proteomes" id="UP000008142"/>
    </source>
</evidence>
<dbReference type="OrthoDB" id="9971592at2759"/>
<protein>
    <submittedName>
        <fullName evidence="1">Mitochondrial cytochrome oxidase assembly factor</fullName>
    </submittedName>
</protein>
<name>F0UIT2_AJEC8</name>
<proteinExistence type="predicted"/>
<dbReference type="AlphaFoldDB" id="F0UIT2"/>
<gene>
    <name evidence="1" type="ORF">HCEG_04850</name>
</gene>